<reference evidence="2 3" key="1">
    <citation type="submission" date="2018-06" db="EMBL/GenBank/DDBJ databases">
        <authorList>
            <consortium name="Pathogen Informatics"/>
            <person name="Doyle S."/>
        </authorList>
    </citation>
    <scope>NUCLEOTIDE SEQUENCE [LARGE SCALE GENOMIC DNA]</scope>
    <source>
        <strain evidence="2 3">NCTC10588</strain>
    </source>
</reference>
<gene>
    <name evidence="2" type="ORF">NCTC10588_03394</name>
</gene>
<dbReference type="EMBL" id="UFYD01000001">
    <property type="protein sequence ID" value="STD11344.1"/>
    <property type="molecule type" value="Genomic_DNA"/>
</dbReference>
<keyword evidence="1" id="KW-0472">Membrane</keyword>
<keyword evidence="1" id="KW-0812">Transmembrane</keyword>
<evidence type="ECO:0000256" key="1">
    <source>
        <dbReference type="SAM" id="Phobius"/>
    </source>
</evidence>
<feature type="transmembrane region" description="Helical" evidence="1">
    <location>
        <begin position="17"/>
        <end position="35"/>
    </location>
</feature>
<name>A0A7Z7LZU0_9FLAO</name>
<sequence>MLDQITLSLLLKGLWETIFMTIVSGFFWIFAGITIRHRVIPYPKRSAS</sequence>
<organism evidence="2 3">
    <name type="scientific">Elizabethkingia anophelis</name>
    <dbReference type="NCBI Taxonomy" id="1117645"/>
    <lineage>
        <taxon>Bacteria</taxon>
        <taxon>Pseudomonadati</taxon>
        <taxon>Bacteroidota</taxon>
        <taxon>Flavobacteriia</taxon>
        <taxon>Flavobacteriales</taxon>
        <taxon>Weeksellaceae</taxon>
        <taxon>Elizabethkingia</taxon>
    </lineage>
</organism>
<accession>A0A7Z7LZU0</accession>
<comment type="caution">
    <text evidence="2">The sequence shown here is derived from an EMBL/GenBank/DDBJ whole genome shotgun (WGS) entry which is preliminary data.</text>
</comment>
<dbReference type="AlphaFoldDB" id="A0A7Z7LZU0"/>
<keyword evidence="1" id="KW-1133">Transmembrane helix</keyword>
<proteinExistence type="predicted"/>
<evidence type="ECO:0000313" key="2">
    <source>
        <dbReference type="EMBL" id="STD11344.1"/>
    </source>
</evidence>
<evidence type="ECO:0000313" key="3">
    <source>
        <dbReference type="Proteomes" id="UP000254876"/>
    </source>
</evidence>
<protein>
    <submittedName>
        <fullName evidence="2">Uncharacterized protein</fullName>
    </submittedName>
</protein>
<dbReference type="Proteomes" id="UP000254876">
    <property type="component" value="Unassembled WGS sequence"/>
</dbReference>